<dbReference type="Gene3D" id="2.40.50.140">
    <property type="entry name" value="Nucleic acid-binding proteins"/>
    <property type="match status" value="1"/>
</dbReference>
<evidence type="ECO:0000313" key="7">
    <source>
        <dbReference type="EMBL" id="HEA86746.1"/>
    </source>
</evidence>
<dbReference type="InterPro" id="IPR010280">
    <property type="entry name" value="U5_MeTrfase_fam"/>
</dbReference>
<dbReference type="NCBIfam" id="TIGR00479">
    <property type="entry name" value="rumA"/>
    <property type="match status" value="1"/>
</dbReference>
<dbReference type="GO" id="GO:0070041">
    <property type="term" value="F:rRNA (uridine-C5-)-methyltransferase activity"/>
    <property type="evidence" value="ECO:0007669"/>
    <property type="project" value="TreeGrafter"/>
</dbReference>
<dbReference type="Pfam" id="PF05958">
    <property type="entry name" value="tRNA_U5-meth_tr"/>
    <property type="match status" value="1"/>
</dbReference>
<dbReference type="PROSITE" id="PS50926">
    <property type="entry name" value="TRAM"/>
    <property type="match status" value="1"/>
</dbReference>
<dbReference type="AlphaFoldDB" id="A0A7C1SCA2"/>
<keyword evidence="3 4" id="KW-0949">S-adenosyl-L-methionine</keyword>
<dbReference type="InterPro" id="IPR030390">
    <property type="entry name" value="MeTrfase_TrmA_AS"/>
</dbReference>
<evidence type="ECO:0000256" key="2">
    <source>
        <dbReference type="ARBA" id="ARBA00022679"/>
    </source>
</evidence>
<proteinExistence type="inferred from homology"/>
<evidence type="ECO:0000256" key="1">
    <source>
        <dbReference type="ARBA" id="ARBA00022603"/>
    </source>
</evidence>
<dbReference type="PANTHER" id="PTHR11061">
    <property type="entry name" value="RNA M5U METHYLTRANSFERASE"/>
    <property type="match status" value="1"/>
</dbReference>
<name>A0A7C1SCA2_UNCW3</name>
<dbReference type="GO" id="GO:0070475">
    <property type="term" value="P:rRNA base methylation"/>
    <property type="evidence" value="ECO:0007669"/>
    <property type="project" value="TreeGrafter"/>
</dbReference>
<feature type="binding site" evidence="4">
    <location>
        <position position="311"/>
    </location>
    <ligand>
        <name>S-adenosyl-L-methionine</name>
        <dbReference type="ChEBI" id="CHEBI:59789"/>
    </ligand>
</feature>
<protein>
    <submittedName>
        <fullName evidence="7">23S rRNA (Uracil(1939)-C(5))-methyltransferase RlmD</fullName>
        <ecNumber evidence="7">2.1.1.190</ecNumber>
    </submittedName>
</protein>
<dbReference type="InterPro" id="IPR030391">
    <property type="entry name" value="MeTrfase_TrmA_CS"/>
</dbReference>
<comment type="caution">
    <text evidence="7">The sequence shown here is derived from an EMBL/GenBank/DDBJ whole genome shotgun (WGS) entry which is preliminary data.</text>
</comment>
<comment type="similarity">
    <text evidence="4">Belongs to the class I-like SAM-binding methyltransferase superfamily. RNA M5U methyltransferase family.</text>
</comment>
<dbReference type="SUPFAM" id="SSF53335">
    <property type="entry name" value="S-adenosyl-L-methionine-dependent methyltransferases"/>
    <property type="match status" value="1"/>
</dbReference>
<feature type="binding site" evidence="4">
    <location>
        <position position="282"/>
    </location>
    <ligand>
        <name>S-adenosyl-L-methionine</name>
        <dbReference type="ChEBI" id="CHEBI:59789"/>
    </ligand>
</feature>
<feature type="domain" description="TRAM" evidence="6">
    <location>
        <begin position="6"/>
        <end position="64"/>
    </location>
</feature>
<dbReference type="InterPro" id="IPR002792">
    <property type="entry name" value="TRAM_dom"/>
</dbReference>
<feature type="binding site" evidence="4">
    <location>
        <position position="332"/>
    </location>
    <ligand>
        <name>S-adenosyl-L-methionine</name>
        <dbReference type="ChEBI" id="CHEBI:59789"/>
    </ligand>
</feature>
<evidence type="ECO:0000256" key="5">
    <source>
        <dbReference type="PROSITE-ProRule" id="PRU10015"/>
    </source>
</evidence>
<dbReference type="Gene3D" id="2.40.50.1070">
    <property type="match status" value="1"/>
</dbReference>
<dbReference type="InterPro" id="IPR029063">
    <property type="entry name" value="SAM-dependent_MTases_sf"/>
</dbReference>
<dbReference type="InterPro" id="IPR012340">
    <property type="entry name" value="NA-bd_OB-fold"/>
</dbReference>
<keyword evidence="1 4" id="KW-0489">Methyltransferase</keyword>
<dbReference type="PROSITE" id="PS01231">
    <property type="entry name" value="TRMA_2"/>
    <property type="match status" value="1"/>
</dbReference>
<sequence length="446" mass="50334">MVTRSIGSTGERVELRIDRLTYGGDGIATWNGLKVFVRFAAPEERVHARIIQKKRDYAVAEIEEIIQPSPLRTEPRCQFYGLCGGCQLQHIDYTGQLVIKKMLVNDALQHIGKIFLPVSNIRNPGPAWHYRIKTQYPVRLNGEIKIGFFQKGTHHLLDIPICYLHPSSFNEIRRRLLDTIAAAREKPYDEIAHQGNIRHIILRENYDHRILVIFVTRTKQLDRRLISAIASLPTVLGVVQNINPDKTNRILGPEAIKLSGADHTFQIILNRKFRISSQSFFQVNPHQAQELCRKLIDLISPQGTETVLDLFCGVGMLSIVLASMVKSVTAVEIEPAAVNDARFNAEINQAGNVTFINDDVNRIIASLEQADVVIIDPPRKGCNPETLKKVTALRPKMLIYVSCNPATLARDLAVLEQSGYRCESVEPLDMFPQTTHVEIIAKLIRY</sequence>
<dbReference type="Gene3D" id="3.40.50.150">
    <property type="entry name" value="Vaccinia Virus protein VP39"/>
    <property type="match status" value="1"/>
</dbReference>
<feature type="binding site" evidence="4">
    <location>
        <position position="376"/>
    </location>
    <ligand>
        <name>S-adenosyl-L-methionine</name>
        <dbReference type="ChEBI" id="CHEBI:59789"/>
    </ligand>
</feature>
<accession>A0A7C1SCA2</accession>
<dbReference type="SUPFAM" id="SSF50249">
    <property type="entry name" value="Nucleic acid-binding proteins"/>
    <property type="match status" value="1"/>
</dbReference>
<dbReference type="EC" id="2.1.1.190" evidence="7"/>
<dbReference type="PROSITE" id="PS01230">
    <property type="entry name" value="TRMA_1"/>
    <property type="match status" value="1"/>
</dbReference>
<gene>
    <name evidence="7" type="primary">rlmD</name>
    <name evidence="7" type="ORF">ENP94_01895</name>
</gene>
<dbReference type="FunFam" id="3.40.50.150:FF:000009">
    <property type="entry name" value="23S rRNA (Uracil(1939)-C(5))-methyltransferase RlmD"/>
    <property type="match status" value="1"/>
</dbReference>
<organism evidence="7">
    <name type="scientific">candidate division WOR-3 bacterium</name>
    <dbReference type="NCBI Taxonomy" id="2052148"/>
    <lineage>
        <taxon>Bacteria</taxon>
        <taxon>Bacteria division WOR-3</taxon>
    </lineage>
</organism>
<dbReference type="CDD" id="cd02440">
    <property type="entry name" value="AdoMet_MTases"/>
    <property type="match status" value="1"/>
</dbReference>
<dbReference type="PROSITE" id="PS51687">
    <property type="entry name" value="SAM_MT_RNA_M5U"/>
    <property type="match status" value="1"/>
</dbReference>
<feature type="active site" evidence="5">
    <location>
        <position position="403"/>
    </location>
</feature>
<dbReference type="EMBL" id="DSLG01000002">
    <property type="protein sequence ID" value="HEA86746.1"/>
    <property type="molecule type" value="Genomic_DNA"/>
</dbReference>
<evidence type="ECO:0000256" key="3">
    <source>
        <dbReference type="ARBA" id="ARBA00022691"/>
    </source>
</evidence>
<feature type="active site" description="Nucleophile" evidence="4">
    <location>
        <position position="403"/>
    </location>
</feature>
<keyword evidence="2 4" id="KW-0808">Transferase</keyword>
<dbReference type="PANTHER" id="PTHR11061:SF30">
    <property type="entry name" value="TRNA (URACIL(54)-C(5))-METHYLTRANSFERASE"/>
    <property type="match status" value="1"/>
</dbReference>
<reference evidence="7" key="1">
    <citation type="journal article" date="2020" name="mSystems">
        <title>Genome- and Community-Level Interaction Insights into Carbon Utilization and Element Cycling Functions of Hydrothermarchaeota in Hydrothermal Sediment.</title>
        <authorList>
            <person name="Zhou Z."/>
            <person name="Liu Y."/>
            <person name="Xu W."/>
            <person name="Pan J."/>
            <person name="Luo Z.H."/>
            <person name="Li M."/>
        </authorList>
    </citation>
    <scope>NUCLEOTIDE SEQUENCE [LARGE SCALE GENOMIC DNA]</scope>
    <source>
        <strain evidence="7">SpSt-265</strain>
    </source>
</reference>
<evidence type="ECO:0000256" key="4">
    <source>
        <dbReference type="PROSITE-ProRule" id="PRU01024"/>
    </source>
</evidence>
<evidence type="ECO:0000259" key="6">
    <source>
        <dbReference type="PROSITE" id="PS50926"/>
    </source>
</evidence>
<dbReference type="Pfam" id="PF01938">
    <property type="entry name" value="TRAM"/>
    <property type="match status" value="1"/>
</dbReference>